<keyword evidence="4" id="KW-1185">Reference proteome</keyword>
<evidence type="ECO:0000313" key="2">
    <source>
        <dbReference type="EMBL" id="WWF00781.1"/>
    </source>
</evidence>
<dbReference type="Pfam" id="PF09339">
    <property type="entry name" value="HTH_IclR"/>
    <property type="match status" value="1"/>
</dbReference>
<feature type="domain" description="HTH iclR-type" evidence="1">
    <location>
        <begin position="3"/>
        <end position="33"/>
    </location>
</feature>
<dbReference type="Gene3D" id="1.10.10.10">
    <property type="entry name" value="Winged helix-like DNA-binding domain superfamily/Winged helix DNA-binding domain"/>
    <property type="match status" value="1"/>
</dbReference>
<dbReference type="EMBL" id="CP104311">
    <property type="protein sequence ID" value="WWF00781.1"/>
    <property type="molecule type" value="Genomic_DNA"/>
</dbReference>
<proteinExistence type="predicted"/>
<organism evidence="2 4">
    <name type="scientific">Methylococcus capsulatus</name>
    <dbReference type="NCBI Taxonomy" id="414"/>
    <lineage>
        <taxon>Bacteria</taxon>
        <taxon>Pseudomonadati</taxon>
        <taxon>Pseudomonadota</taxon>
        <taxon>Gammaproteobacteria</taxon>
        <taxon>Methylococcales</taxon>
        <taxon>Methylococcaceae</taxon>
        <taxon>Methylococcus</taxon>
    </lineage>
</organism>
<evidence type="ECO:0000259" key="1">
    <source>
        <dbReference type="Pfam" id="PF09339"/>
    </source>
</evidence>
<dbReference type="InterPro" id="IPR005471">
    <property type="entry name" value="Tscrpt_reg_IclR_N"/>
</dbReference>
<dbReference type="Proteomes" id="UP001359308">
    <property type="component" value="Chromosome"/>
</dbReference>
<reference evidence="2 4" key="1">
    <citation type="submission" date="2022-09" db="EMBL/GenBank/DDBJ databases">
        <authorList>
            <person name="Giprobiosintez L."/>
        </authorList>
    </citation>
    <scope>NUCLEOTIDE SEQUENCE [LARGE SCALE GENOMIC DNA]</scope>
    <source>
        <strain evidence="2">VKPM-B-12549</strain>
        <strain evidence="4">VKPM-B-12549 (GBS-15)</strain>
    </source>
</reference>
<dbReference type="RefSeq" id="WP_198321679.1">
    <property type="nucleotide sequence ID" value="NZ_CP104311.1"/>
</dbReference>
<sequence>MTGTTITKIAAELGLHPSTVSRALRQMRQYKLLTDAEYKKGRAEGRAMQACLRRIRKESQTDMFARAF</sequence>
<dbReference type="EMBL" id="CP104311">
    <property type="protein sequence ID" value="WWF02883.1"/>
    <property type="molecule type" value="Genomic_DNA"/>
</dbReference>
<evidence type="ECO:0000313" key="4">
    <source>
        <dbReference type="Proteomes" id="UP001359308"/>
    </source>
</evidence>
<accession>A0ABZ2F378</accession>
<dbReference type="InterPro" id="IPR036390">
    <property type="entry name" value="WH_DNA-bd_sf"/>
</dbReference>
<dbReference type="InterPro" id="IPR036388">
    <property type="entry name" value="WH-like_DNA-bd_sf"/>
</dbReference>
<gene>
    <name evidence="3" type="ORF">N4J17_04510</name>
    <name evidence="2" type="ORF">N4J17_09825</name>
</gene>
<evidence type="ECO:0000313" key="3">
    <source>
        <dbReference type="EMBL" id="WWF02883.1"/>
    </source>
</evidence>
<dbReference type="SUPFAM" id="SSF46785">
    <property type="entry name" value="Winged helix' DNA-binding domain"/>
    <property type="match status" value="1"/>
</dbReference>
<name>A0ABZ2F378_METCP</name>
<protein>
    <submittedName>
        <fullName evidence="2">Helix-turn-helix domain-containing protein</fullName>
    </submittedName>
</protein>